<dbReference type="AlphaFoldDB" id="I2F426"/>
<dbReference type="HOGENOM" id="CLU_2807463_0_0_0"/>
<dbReference type="STRING" id="660470.Theba_0973"/>
<gene>
    <name evidence="1" type="ORF">Theba_0973</name>
</gene>
<accession>I2F426</accession>
<organism evidence="1 2">
    <name type="scientific">Mesotoga prima MesG1.Ag.4.2</name>
    <dbReference type="NCBI Taxonomy" id="660470"/>
    <lineage>
        <taxon>Bacteria</taxon>
        <taxon>Thermotogati</taxon>
        <taxon>Thermotogota</taxon>
        <taxon>Thermotogae</taxon>
        <taxon>Kosmotogales</taxon>
        <taxon>Kosmotogaceae</taxon>
        <taxon>Mesotoga</taxon>
    </lineage>
</organism>
<evidence type="ECO:0000313" key="2">
    <source>
        <dbReference type="Proteomes" id="UP000002881"/>
    </source>
</evidence>
<evidence type="ECO:0000313" key="1">
    <source>
        <dbReference type="EMBL" id="AFK06679.1"/>
    </source>
</evidence>
<sequence length="67" mass="7983">MEDGYCINYHECPVVRAYENGKINREWIEMYCEKDWTECARFRLDDLLSVSTDFVLPDGSIEERLSK</sequence>
<evidence type="ECO:0008006" key="3">
    <source>
        <dbReference type="Google" id="ProtNLM"/>
    </source>
</evidence>
<proteinExistence type="predicted"/>
<dbReference type="EMBL" id="CP003532">
    <property type="protein sequence ID" value="AFK06679.1"/>
    <property type="molecule type" value="Genomic_DNA"/>
</dbReference>
<dbReference type="RefSeq" id="WP_006492703.1">
    <property type="nucleotide sequence ID" value="NC_017934.1"/>
</dbReference>
<reference evidence="1 2" key="1">
    <citation type="journal article" date="2012" name="Genome Biol. Evol.">
        <title>Genome Sequence of the Mesophilic Thermotogales Bacterium Mesotoga prima MesG1.Ag.4.2 Reveals the Largest Thermotogales Genome To Date.</title>
        <authorList>
            <person name="Zhaxybayeva O."/>
            <person name="Swithers K.S."/>
            <person name="Foght J."/>
            <person name="Green A.G."/>
            <person name="Bruce D."/>
            <person name="Detter C."/>
            <person name="Han S."/>
            <person name="Teshima H."/>
            <person name="Han J."/>
            <person name="Woyke T."/>
            <person name="Pitluck S."/>
            <person name="Nolan M."/>
            <person name="Ivanova N."/>
            <person name="Pati A."/>
            <person name="Land M.L."/>
            <person name="Dlutek M."/>
            <person name="Doolittle W.F."/>
            <person name="Noll K.M."/>
            <person name="Nesbo C.L."/>
        </authorList>
    </citation>
    <scope>NUCLEOTIDE SEQUENCE [LARGE SCALE GENOMIC DNA]</scope>
    <source>
        <strain evidence="2">mesG1.Ag.4.2</strain>
    </source>
</reference>
<dbReference type="Proteomes" id="UP000002881">
    <property type="component" value="Chromosome"/>
</dbReference>
<name>I2F426_9BACT</name>
<dbReference type="KEGG" id="mpg:Theba_0973"/>
<dbReference type="GeneID" id="87106805"/>
<dbReference type="eggNOG" id="COG1573">
    <property type="taxonomic scope" value="Bacteria"/>
</dbReference>
<protein>
    <recommendedName>
        <fullName evidence="3">Uracil-DNA glycosylase</fullName>
    </recommendedName>
</protein>
<keyword evidence="2" id="KW-1185">Reference proteome</keyword>